<dbReference type="Pfam" id="PF01739">
    <property type="entry name" value="CheR"/>
    <property type="match status" value="1"/>
</dbReference>
<feature type="binding site" evidence="6">
    <location>
        <position position="91"/>
    </location>
    <ligand>
        <name>S-adenosyl-L-methionine</name>
        <dbReference type="ChEBI" id="CHEBI:59789"/>
    </ligand>
</feature>
<dbReference type="InterPro" id="IPR050903">
    <property type="entry name" value="Bact_Chemotaxis_MeTrfase"/>
</dbReference>
<evidence type="ECO:0000256" key="4">
    <source>
        <dbReference type="ARBA" id="ARBA00022691"/>
    </source>
</evidence>
<keyword evidence="9" id="KW-1185">Reference proteome</keyword>
<dbReference type="STRING" id="80876.SAMN05421779_11524"/>
<dbReference type="AlphaFoldDB" id="A0A1N7QD13"/>
<evidence type="ECO:0000256" key="1">
    <source>
        <dbReference type="ARBA" id="ARBA00001541"/>
    </source>
</evidence>
<dbReference type="PRINTS" id="PR00996">
    <property type="entry name" value="CHERMTFRASE"/>
</dbReference>
<dbReference type="Gene3D" id="1.10.155.10">
    <property type="entry name" value="Chemotaxis receptor methyltransferase CheR, N-terminal domain"/>
    <property type="match status" value="1"/>
</dbReference>
<feature type="domain" description="CheR-type methyltransferase" evidence="7">
    <location>
        <begin position="11"/>
        <end position="291"/>
    </location>
</feature>
<comment type="catalytic activity">
    <reaction evidence="1 5">
        <text>L-glutamyl-[protein] + S-adenosyl-L-methionine = [protein]-L-glutamate 5-O-methyl ester + S-adenosyl-L-homocysteine</text>
        <dbReference type="Rhea" id="RHEA:24452"/>
        <dbReference type="Rhea" id="RHEA-COMP:10208"/>
        <dbReference type="Rhea" id="RHEA-COMP:10311"/>
        <dbReference type="ChEBI" id="CHEBI:29973"/>
        <dbReference type="ChEBI" id="CHEBI:57856"/>
        <dbReference type="ChEBI" id="CHEBI:59789"/>
        <dbReference type="ChEBI" id="CHEBI:82795"/>
        <dbReference type="EC" id="2.1.1.80"/>
    </reaction>
</comment>
<feature type="binding site" evidence="6">
    <location>
        <position position="95"/>
    </location>
    <ligand>
        <name>S-adenosyl-L-methionine</name>
        <dbReference type="ChEBI" id="CHEBI:59789"/>
    </ligand>
</feature>
<name>A0A1N7QD13_9PROT</name>
<reference evidence="8 9" key="1">
    <citation type="submission" date="2017-01" db="EMBL/GenBank/DDBJ databases">
        <authorList>
            <person name="Mah S.A."/>
            <person name="Swanson W.J."/>
            <person name="Moy G.W."/>
            <person name="Vacquier V.D."/>
        </authorList>
    </citation>
    <scope>NUCLEOTIDE SEQUENCE [LARGE SCALE GENOMIC DNA]</scope>
    <source>
        <strain evidence="8 9">DSM 11589</strain>
    </source>
</reference>
<evidence type="ECO:0000256" key="3">
    <source>
        <dbReference type="ARBA" id="ARBA00022679"/>
    </source>
</evidence>
<dbReference type="GO" id="GO:0008983">
    <property type="term" value="F:protein-glutamate O-methyltransferase activity"/>
    <property type="evidence" value="ECO:0007669"/>
    <property type="project" value="UniProtKB-EC"/>
</dbReference>
<feature type="binding site" evidence="6">
    <location>
        <position position="89"/>
    </location>
    <ligand>
        <name>S-adenosyl-L-methionine</name>
        <dbReference type="ChEBI" id="CHEBI:59789"/>
    </ligand>
</feature>
<dbReference type="InterPro" id="IPR022641">
    <property type="entry name" value="CheR_N"/>
</dbReference>
<gene>
    <name evidence="8" type="ORF">SAMN05421779_11524</name>
</gene>
<evidence type="ECO:0000259" key="7">
    <source>
        <dbReference type="PROSITE" id="PS50123"/>
    </source>
</evidence>
<keyword evidence="3 5" id="KW-0808">Transferase</keyword>
<dbReference type="Gene3D" id="3.40.50.150">
    <property type="entry name" value="Vaccinia Virus protein VP39"/>
    <property type="match status" value="1"/>
</dbReference>
<dbReference type="InterPro" id="IPR026024">
    <property type="entry name" value="Chemotaxis_MeTrfase_CheR"/>
</dbReference>
<dbReference type="CDD" id="cd02440">
    <property type="entry name" value="AdoMet_MTases"/>
    <property type="match status" value="1"/>
</dbReference>
<dbReference type="Pfam" id="PF03705">
    <property type="entry name" value="CheR_N"/>
    <property type="match status" value="1"/>
</dbReference>
<keyword evidence="2 5" id="KW-0489">Methyltransferase</keyword>
<dbReference type="SMART" id="SM00138">
    <property type="entry name" value="MeTrc"/>
    <property type="match status" value="1"/>
</dbReference>
<dbReference type="SUPFAM" id="SSF47757">
    <property type="entry name" value="Chemotaxis receptor methyltransferase CheR, N-terminal domain"/>
    <property type="match status" value="1"/>
</dbReference>
<dbReference type="PANTHER" id="PTHR24422:SF26">
    <property type="entry name" value="CHEMOTAXIS PROTEIN METHYLTRANSFERASE"/>
    <property type="match status" value="1"/>
</dbReference>
<organism evidence="8 9">
    <name type="scientific">Insolitispirillum peregrinum</name>
    <dbReference type="NCBI Taxonomy" id="80876"/>
    <lineage>
        <taxon>Bacteria</taxon>
        <taxon>Pseudomonadati</taxon>
        <taxon>Pseudomonadota</taxon>
        <taxon>Alphaproteobacteria</taxon>
        <taxon>Rhodospirillales</taxon>
        <taxon>Novispirillaceae</taxon>
        <taxon>Insolitispirillum</taxon>
    </lineage>
</organism>
<dbReference type="GO" id="GO:0032259">
    <property type="term" value="P:methylation"/>
    <property type="evidence" value="ECO:0007669"/>
    <property type="project" value="UniProtKB-KW"/>
</dbReference>
<evidence type="ECO:0000313" key="8">
    <source>
        <dbReference type="EMBL" id="SIT20694.1"/>
    </source>
</evidence>
<proteinExistence type="predicted"/>
<dbReference type="InterPro" id="IPR029063">
    <property type="entry name" value="SAM-dependent_MTases_sf"/>
</dbReference>
<dbReference type="PROSITE" id="PS50123">
    <property type="entry name" value="CHER"/>
    <property type="match status" value="1"/>
</dbReference>
<feature type="binding site" evidence="6">
    <location>
        <begin position="237"/>
        <end position="238"/>
    </location>
    <ligand>
        <name>S-adenosyl-L-methionine</name>
        <dbReference type="ChEBI" id="CHEBI:59789"/>
    </ligand>
</feature>
<sequence length="291" mass="33297">MQPQEAYHDTTNDPAMVLRTVDFRRLADLIERRAGINLPQHKMALVAHRLQRRLRALKIATLRDYCDFLLTNEQAEAEMPHFINALTTNKTEFFREPSHFDFLTEVALPDLHSRRHYNSALPLMAWSAACSTGMEVYTLAMVLAEWNETHGNLPFMIHGTDIDTNVLQDAARAVYHHEVIEPVPTALRHKYLLRPRTSSDETIRIAPELRARTRWGHLNLMEGGSPSDRPFDIVFCRNVLIYFSKETQQLVLESICKHIVPGGYLFVSHSETLNGLSLPVKSVAPSTYVRL</sequence>
<dbReference type="Proteomes" id="UP000185678">
    <property type="component" value="Unassembled WGS sequence"/>
</dbReference>
<keyword evidence="4 5" id="KW-0949">S-adenosyl-L-methionine</keyword>
<accession>A0A1N7QD13</accession>
<dbReference type="EC" id="2.1.1.80" evidence="5"/>
<dbReference type="InterPro" id="IPR036804">
    <property type="entry name" value="CheR_N_sf"/>
</dbReference>
<comment type="function">
    <text evidence="5">Methylation of the membrane-bound methyl-accepting chemotaxis proteins (MCP) to form gamma-glutamyl methyl ester residues in MCP.</text>
</comment>
<protein>
    <recommendedName>
        <fullName evidence="5">Chemotaxis protein methyltransferase</fullName>
        <ecNumber evidence="5">2.1.1.80</ecNumber>
    </recommendedName>
</protein>
<evidence type="ECO:0000256" key="2">
    <source>
        <dbReference type="ARBA" id="ARBA00022603"/>
    </source>
</evidence>
<feature type="binding site" evidence="6">
    <location>
        <position position="161"/>
    </location>
    <ligand>
        <name>S-adenosyl-L-methionine</name>
        <dbReference type="ChEBI" id="CHEBI:59789"/>
    </ligand>
</feature>
<evidence type="ECO:0000256" key="5">
    <source>
        <dbReference type="PIRNR" id="PIRNR000410"/>
    </source>
</evidence>
<dbReference type="InterPro" id="IPR022642">
    <property type="entry name" value="CheR_C"/>
</dbReference>
<dbReference type="EMBL" id="FTOA01000015">
    <property type="protein sequence ID" value="SIT20694.1"/>
    <property type="molecule type" value="Genomic_DNA"/>
</dbReference>
<dbReference type="SUPFAM" id="SSF53335">
    <property type="entry name" value="S-adenosyl-L-methionine-dependent methyltransferases"/>
    <property type="match status" value="1"/>
</dbReference>
<feature type="binding site" evidence="6">
    <location>
        <position position="135"/>
    </location>
    <ligand>
        <name>S-adenosyl-L-methionine</name>
        <dbReference type="ChEBI" id="CHEBI:59789"/>
    </ligand>
</feature>
<dbReference type="RefSeq" id="WP_175617140.1">
    <property type="nucleotide sequence ID" value="NZ_FTOA01000015.1"/>
</dbReference>
<dbReference type="PIRSF" id="PIRSF000410">
    <property type="entry name" value="CheR"/>
    <property type="match status" value="1"/>
</dbReference>
<dbReference type="InterPro" id="IPR000780">
    <property type="entry name" value="CheR_MeTrfase"/>
</dbReference>
<evidence type="ECO:0000313" key="9">
    <source>
        <dbReference type="Proteomes" id="UP000185678"/>
    </source>
</evidence>
<dbReference type="PANTHER" id="PTHR24422">
    <property type="entry name" value="CHEMOTAXIS PROTEIN METHYLTRANSFERASE"/>
    <property type="match status" value="1"/>
</dbReference>
<evidence type="ECO:0000256" key="6">
    <source>
        <dbReference type="PIRSR" id="PIRSR000410-1"/>
    </source>
</evidence>
<feature type="binding site" evidence="6">
    <location>
        <begin position="219"/>
        <end position="220"/>
    </location>
    <ligand>
        <name>S-adenosyl-L-methionine</name>
        <dbReference type="ChEBI" id="CHEBI:59789"/>
    </ligand>
</feature>